<sequence length="90" mass="9777">MCALEFFLIVTSTETEFAVSVDRYEGGKFGPDRAISCGISCVYISANNKLGNFLDICIIACIPSSKAAPPLRLLDYLSQMGFVVDCPPDF</sequence>
<evidence type="ECO:0000313" key="2">
    <source>
        <dbReference type="Proteomes" id="UP001168821"/>
    </source>
</evidence>
<comment type="caution">
    <text evidence="1">The sequence shown here is derived from an EMBL/GenBank/DDBJ whole genome shotgun (WGS) entry which is preliminary data.</text>
</comment>
<name>A0AA38HPC4_9CUCU</name>
<reference evidence="1" key="1">
    <citation type="journal article" date="2023" name="G3 (Bethesda)">
        <title>Whole genome assemblies of Zophobas morio and Tenebrio molitor.</title>
        <authorList>
            <person name="Kaur S."/>
            <person name="Stinson S.A."/>
            <person name="diCenzo G.C."/>
        </authorList>
    </citation>
    <scope>NUCLEOTIDE SEQUENCE</scope>
    <source>
        <strain evidence="1">QUZm001</strain>
    </source>
</reference>
<keyword evidence="2" id="KW-1185">Reference proteome</keyword>
<gene>
    <name evidence="1" type="ORF">Zmor_027802</name>
</gene>
<proteinExistence type="predicted"/>
<accession>A0AA38HPC4</accession>
<dbReference type="Proteomes" id="UP001168821">
    <property type="component" value="Unassembled WGS sequence"/>
</dbReference>
<dbReference type="AlphaFoldDB" id="A0AA38HPC4"/>
<dbReference type="EMBL" id="JALNTZ010000009">
    <property type="protein sequence ID" value="KAJ3641290.1"/>
    <property type="molecule type" value="Genomic_DNA"/>
</dbReference>
<evidence type="ECO:0000313" key="1">
    <source>
        <dbReference type="EMBL" id="KAJ3641290.1"/>
    </source>
</evidence>
<protein>
    <submittedName>
        <fullName evidence="1">Uncharacterized protein</fullName>
    </submittedName>
</protein>
<organism evidence="1 2">
    <name type="scientific">Zophobas morio</name>
    <dbReference type="NCBI Taxonomy" id="2755281"/>
    <lineage>
        <taxon>Eukaryota</taxon>
        <taxon>Metazoa</taxon>
        <taxon>Ecdysozoa</taxon>
        <taxon>Arthropoda</taxon>
        <taxon>Hexapoda</taxon>
        <taxon>Insecta</taxon>
        <taxon>Pterygota</taxon>
        <taxon>Neoptera</taxon>
        <taxon>Endopterygota</taxon>
        <taxon>Coleoptera</taxon>
        <taxon>Polyphaga</taxon>
        <taxon>Cucujiformia</taxon>
        <taxon>Tenebrionidae</taxon>
        <taxon>Zophobas</taxon>
    </lineage>
</organism>